<comment type="caution">
    <text evidence="1">The sequence shown here is derived from an EMBL/GenBank/DDBJ whole genome shotgun (WGS) entry which is preliminary data.</text>
</comment>
<evidence type="ECO:0000313" key="2">
    <source>
        <dbReference type="Proteomes" id="UP001552299"/>
    </source>
</evidence>
<keyword evidence="2" id="KW-1185">Reference proteome</keyword>
<reference evidence="1 2" key="1">
    <citation type="journal article" date="2024" name="Plant Biotechnol. J.">
        <title>Dendrobium thyrsiflorum genome and its molecular insights into genes involved in important horticultural traits.</title>
        <authorList>
            <person name="Chen B."/>
            <person name="Wang J.Y."/>
            <person name="Zheng P.J."/>
            <person name="Li K.L."/>
            <person name="Liang Y.M."/>
            <person name="Chen X.F."/>
            <person name="Zhang C."/>
            <person name="Zhao X."/>
            <person name="He X."/>
            <person name="Zhang G.Q."/>
            <person name="Liu Z.J."/>
            <person name="Xu Q."/>
        </authorList>
    </citation>
    <scope>NUCLEOTIDE SEQUENCE [LARGE SCALE GENOMIC DNA]</scope>
    <source>
        <strain evidence="1">GZMU011</strain>
    </source>
</reference>
<dbReference type="Proteomes" id="UP001552299">
    <property type="component" value="Unassembled WGS sequence"/>
</dbReference>
<evidence type="ECO:0000313" key="1">
    <source>
        <dbReference type="EMBL" id="KAL0921181.1"/>
    </source>
</evidence>
<accession>A0ABD0V8V1</accession>
<proteinExistence type="predicted"/>
<dbReference type="EMBL" id="JANQDX010000007">
    <property type="protein sequence ID" value="KAL0921181.1"/>
    <property type="molecule type" value="Genomic_DNA"/>
</dbReference>
<gene>
    <name evidence="1" type="ORF">M5K25_008229</name>
</gene>
<dbReference type="AlphaFoldDB" id="A0ABD0V8V1"/>
<sequence length="102" mass="11393">MAESPVREPGAARAWLVISSEVSRVQHYIGCRGDCKDSFLPSLAPAIEKKSQRIEISLYCFAYAIKSFFTCPAEAGFLPKLPGPYMLVYIIAMKIRDYRGLS</sequence>
<protein>
    <submittedName>
        <fullName evidence="1">Uncharacterized protein</fullName>
    </submittedName>
</protein>
<name>A0ABD0V8V1_DENTH</name>
<organism evidence="1 2">
    <name type="scientific">Dendrobium thyrsiflorum</name>
    <name type="common">Pinecone-like raceme dendrobium</name>
    <name type="synonym">Orchid</name>
    <dbReference type="NCBI Taxonomy" id="117978"/>
    <lineage>
        <taxon>Eukaryota</taxon>
        <taxon>Viridiplantae</taxon>
        <taxon>Streptophyta</taxon>
        <taxon>Embryophyta</taxon>
        <taxon>Tracheophyta</taxon>
        <taxon>Spermatophyta</taxon>
        <taxon>Magnoliopsida</taxon>
        <taxon>Liliopsida</taxon>
        <taxon>Asparagales</taxon>
        <taxon>Orchidaceae</taxon>
        <taxon>Epidendroideae</taxon>
        <taxon>Malaxideae</taxon>
        <taxon>Dendrobiinae</taxon>
        <taxon>Dendrobium</taxon>
    </lineage>
</organism>